<evidence type="ECO:0000256" key="1">
    <source>
        <dbReference type="SAM" id="MobiDB-lite"/>
    </source>
</evidence>
<feature type="region of interest" description="Disordered" evidence="1">
    <location>
        <begin position="39"/>
        <end position="81"/>
    </location>
</feature>
<sequence>NAVTCDIEPEKDESENIAEEDIVNDEDVVVLKSVGAAQAGKSGAGRRLRERNGKETKVAVEATKSPKKKVVGPSRSSSKVE</sequence>
<evidence type="ECO:0000313" key="3">
    <source>
        <dbReference type="Proteomes" id="UP000265520"/>
    </source>
</evidence>
<accession>A0A392U9Y7</accession>
<feature type="non-terminal residue" evidence="2">
    <location>
        <position position="81"/>
    </location>
</feature>
<feature type="compositionally biased region" description="Acidic residues" evidence="1">
    <location>
        <begin position="7"/>
        <end position="22"/>
    </location>
</feature>
<comment type="caution">
    <text evidence="2">The sequence shown here is derived from an EMBL/GenBank/DDBJ whole genome shotgun (WGS) entry which is preliminary data.</text>
</comment>
<organism evidence="2 3">
    <name type="scientific">Trifolium medium</name>
    <dbReference type="NCBI Taxonomy" id="97028"/>
    <lineage>
        <taxon>Eukaryota</taxon>
        <taxon>Viridiplantae</taxon>
        <taxon>Streptophyta</taxon>
        <taxon>Embryophyta</taxon>
        <taxon>Tracheophyta</taxon>
        <taxon>Spermatophyta</taxon>
        <taxon>Magnoliopsida</taxon>
        <taxon>eudicotyledons</taxon>
        <taxon>Gunneridae</taxon>
        <taxon>Pentapetalae</taxon>
        <taxon>rosids</taxon>
        <taxon>fabids</taxon>
        <taxon>Fabales</taxon>
        <taxon>Fabaceae</taxon>
        <taxon>Papilionoideae</taxon>
        <taxon>50 kb inversion clade</taxon>
        <taxon>NPAAA clade</taxon>
        <taxon>Hologalegina</taxon>
        <taxon>IRL clade</taxon>
        <taxon>Trifolieae</taxon>
        <taxon>Trifolium</taxon>
    </lineage>
</organism>
<reference evidence="2 3" key="1">
    <citation type="journal article" date="2018" name="Front. Plant Sci.">
        <title>Red Clover (Trifolium pratense) and Zigzag Clover (T. medium) - A Picture of Genomic Similarities and Differences.</title>
        <authorList>
            <person name="Dluhosova J."/>
            <person name="Istvanek J."/>
            <person name="Nedelnik J."/>
            <person name="Repkova J."/>
        </authorList>
    </citation>
    <scope>NUCLEOTIDE SEQUENCE [LARGE SCALE GENOMIC DNA]</scope>
    <source>
        <strain evidence="3">cv. 10/8</strain>
        <tissue evidence="2">Leaf</tissue>
    </source>
</reference>
<dbReference type="AlphaFoldDB" id="A0A392U9Y7"/>
<dbReference type="EMBL" id="LXQA010751040">
    <property type="protein sequence ID" value="MCI69196.1"/>
    <property type="molecule type" value="Genomic_DNA"/>
</dbReference>
<evidence type="ECO:0000313" key="2">
    <source>
        <dbReference type="EMBL" id="MCI69196.1"/>
    </source>
</evidence>
<dbReference type="Proteomes" id="UP000265520">
    <property type="component" value="Unassembled WGS sequence"/>
</dbReference>
<proteinExistence type="predicted"/>
<keyword evidence="3" id="KW-1185">Reference proteome</keyword>
<name>A0A392U9Y7_9FABA</name>
<feature type="region of interest" description="Disordered" evidence="1">
    <location>
        <begin position="1"/>
        <end position="22"/>
    </location>
</feature>
<feature type="non-terminal residue" evidence="2">
    <location>
        <position position="1"/>
    </location>
</feature>
<protein>
    <submittedName>
        <fullName evidence="2">Uncharacterized protein</fullName>
    </submittedName>
</protein>